<dbReference type="EMBL" id="CP159510">
    <property type="protein sequence ID" value="XCJ17687.1"/>
    <property type="molecule type" value="Genomic_DNA"/>
</dbReference>
<reference evidence="3" key="1">
    <citation type="submission" date="2024-06" db="EMBL/GenBank/DDBJ databases">
        <authorList>
            <person name="Fan A."/>
            <person name="Zhang F.Y."/>
            <person name="Zhang L."/>
        </authorList>
    </citation>
    <scope>NUCLEOTIDE SEQUENCE</scope>
    <source>
        <strain evidence="3">Y61</strain>
    </source>
</reference>
<dbReference type="AlphaFoldDB" id="A0AAU8IHI8"/>
<organism evidence="3">
    <name type="scientific">Sporolactobacillus sp. Y61</name>
    <dbReference type="NCBI Taxonomy" id="3160863"/>
    <lineage>
        <taxon>Bacteria</taxon>
        <taxon>Bacillati</taxon>
        <taxon>Bacillota</taxon>
        <taxon>Bacilli</taxon>
        <taxon>Bacillales</taxon>
        <taxon>Sporolactobacillaceae</taxon>
        <taxon>Sporolactobacillus</taxon>
    </lineage>
</organism>
<keyword evidence="3" id="KW-0328">Glycosyltransferase</keyword>
<evidence type="ECO:0000313" key="3">
    <source>
        <dbReference type="EMBL" id="XCJ17687.1"/>
    </source>
</evidence>
<dbReference type="Pfam" id="PF00535">
    <property type="entry name" value="Glycos_transf_2"/>
    <property type="match status" value="1"/>
</dbReference>
<evidence type="ECO:0000256" key="1">
    <source>
        <dbReference type="ARBA" id="ARBA00006739"/>
    </source>
</evidence>
<sequence length="252" mass="29743">MTEISVIIPTYNRGAFTVAAVKSVLAQSYSDYEIIVVDDGSTDDTRDLLKAFGDKIRYIYQENKGPSAARNAGIRLARGNYIALCDSDDRFLPDKLEKQMAFIHEHPECRFLYSWYYNVNEKGKRTKLRKPLTCKSREHLQYCLFSRKFTIRTSTLLVHKACFDKAGLFNEDYWYSQDWDMWLRLAEYYRGYCLEEPLCEYWLHGENRSSLSIRIHHPEIRDHTLALYGWDDKRLIELDKKYGKKKSKGKAR</sequence>
<dbReference type="InterPro" id="IPR001173">
    <property type="entry name" value="Glyco_trans_2-like"/>
</dbReference>
<keyword evidence="3" id="KW-0808">Transferase</keyword>
<dbReference type="EC" id="2.4.-.-" evidence="3"/>
<dbReference type="SUPFAM" id="SSF53448">
    <property type="entry name" value="Nucleotide-diphospho-sugar transferases"/>
    <property type="match status" value="1"/>
</dbReference>
<protein>
    <submittedName>
        <fullName evidence="3">Glycosyltransferase</fullName>
        <ecNumber evidence="3">2.4.-.-</ecNumber>
    </submittedName>
</protein>
<dbReference type="InterPro" id="IPR029044">
    <property type="entry name" value="Nucleotide-diphossugar_trans"/>
</dbReference>
<dbReference type="PANTHER" id="PTHR22916">
    <property type="entry name" value="GLYCOSYLTRANSFERASE"/>
    <property type="match status" value="1"/>
</dbReference>
<accession>A0AAU8IHI8</accession>
<comment type="similarity">
    <text evidence="1">Belongs to the glycosyltransferase 2 family.</text>
</comment>
<name>A0AAU8IHI8_9BACL</name>
<evidence type="ECO:0000259" key="2">
    <source>
        <dbReference type="Pfam" id="PF00535"/>
    </source>
</evidence>
<dbReference type="Gene3D" id="3.90.550.10">
    <property type="entry name" value="Spore Coat Polysaccharide Biosynthesis Protein SpsA, Chain A"/>
    <property type="match status" value="1"/>
</dbReference>
<dbReference type="RefSeq" id="WP_165364220.1">
    <property type="nucleotide sequence ID" value="NZ_CP159510.1"/>
</dbReference>
<dbReference type="PANTHER" id="PTHR22916:SF3">
    <property type="entry name" value="UDP-GLCNAC:BETAGAL BETA-1,3-N-ACETYLGLUCOSAMINYLTRANSFERASE-LIKE PROTEIN 1"/>
    <property type="match status" value="1"/>
</dbReference>
<gene>
    <name evidence="3" type="ORF">ABNN70_04155</name>
</gene>
<proteinExistence type="inferred from homology"/>
<feature type="domain" description="Glycosyltransferase 2-like" evidence="2">
    <location>
        <begin position="5"/>
        <end position="139"/>
    </location>
</feature>
<dbReference type="GO" id="GO:0016758">
    <property type="term" value="F:hexosyltransferase activity"/>
    <property type="evidence" value="ECO:0007669"/>
    <property type="project" value="UniProtKB-ARBA"/>
</dbReference>